<evidence type="ECO:0000313" key="21">
    <source>
        <dbReference type="Proteomes" id="UP001165080"/>
    </source>
</evidence>
<dbReference type="PANTHER" id="PTHR32523:SF8">
    <property type="entry name" value="DOLICHOL KINASE"/>
    <property type="match status" value="1"/>
</dbReference>
<evidence type="ECO:0000256" key="10">
    <source>
        <dbReference type="ARBA" id="ARBA00022833"/>
    </source>
</evidence>
<proteinExistence type="inferred from homology"/>
<feature type="compositionally biased region" description="Polar residues" evidence="18">
    <location>
        <begin position="128"/>
        <end position="140"/>
    </location>
</feature>
<keyword evidence="5" id="KW-0808">Transferase</keyword>
<keyword evidence="8 17" id="KW-0863">Zinc-finger</keyword>
<organism evidence="20 21">
    <name type="scientific">Pleodorina starrii</name>
    <dbReference type="NCBI Taxonomy" id="330485"/>
    <lineage>
        <taxon>Eukaryota</taxon>
        <taxon>Viridiplantae</taxon>
        <taxon>Chlorophyta</taxon>
        <taxon>core chlorophytes</taxon>
        <taxon>Chlorophyceae</taxon>
        <taxon>CS clade</taxon>
        <taxon>Chlamydomonadales</taxon>
        <taxon>Volvocaceae</taxon>
        <taxon>Pleodorina</taxon>
    </lineage>
</organism>
<evidence type="ECO:0000256" key="1">
    <source>
        <dbReference type="ARBA" id="ARBA00004508"/>
    </source>
</evidence>
<keyword evidence="7" id="KW-0479">Metal-binding</keyword>
<dbReference type="PANTHER" id="PTHR32523">
    <property type="entry name" value="PHYTOL KINASE 1, CHLOROPLASTIC"/>
    <property type="match status" value="1"/>
</dbReference>
<evidence type="ECO:0000256" key="6">
    <source>
        <dbReference type="ARBA" id="ARBA00022692"/>
    </source>
</evidence>
<feature type="compositionally biased region" description="Low complexity" evidence="18">
    <location>
        <begin position="521"/>
        <end position="534"/>
    </location>
</feature>
<evidence type="ECO:0000256" key="16">
    <source>
        <dbReference type="ARBA" id="ARBA00048889"/>
    </source>
</evidence>
<evidence type="ECO:0000256" key="9">
    <source>
        <dbReference type="ARBA" id="ARBA00022777"/>
    </source>
</evidence>
<feature type="region of interest" description="Disordered" evidence="18">
    <location>
        <begin position="882"/>
        <end position="905"/>
    </location>
</feature>
<comment type="catalytic activity">
    <reaction evidence="16">
        <text>phytol + CTP = phytyl phosphate + CDP + H(+)</text>
        <dbReference type="Rhea" id="RHEA:38055"/>
        <dbReference type="ChEBI" id="CHEBI:15378"/>
        <dbReference type="ChEBI" id="CHEBI:17327"/>
        <dbReference type="ChEBI" id="CHEBI:37563"/>
        <dbReference type="ChEBI" id="CHEBI:58069"/>
        <dbReference type="ChEBI" id="CHEBI:75483"/>
        <dbReference type="EC" id="2.7.1.182"/>
    </reaction>
</comment>
<keyword evidence="12" id="KW-1133">Transmembrane helix</keyword>
<evidence type="ECO:0000256" key="14">
    <source>
        <dbReference type="ARBA" id="ARBA00024015"/>
    </source>
</evidence>
<evidence type="ECO:0000259" key="19">
    <source>
        <dbReference type="PROSITE" id="PS50865"/>
    </source>
</evidence>
<evidence type="ECO:0000256" key="3">
    <source>
        <dbReference type="ARBA" id="ARBA00022528"/>
    </source>
</evidence>
<evidence type="ECO:0000256" key="17">
    <source>
        <dbReference type="PROSITE-ProRule" id="PRU00134"/>
    </source>
</evidence>
<name>A0A9W6BAV9_9CHLO</name>
<evidence type="ECO:0000256" key="2">
    <source>
        <dbReference type="ARBA" id="ARBA00010794"/>
    </source>
</evidence>
<feature type="compositionally biased region" description="Pro residues" evidence="18">
    <location>
        <begin position="894"/>
        <end position="905"/>
    </location>
</feature>
<dbReference type="GO" id="GO:0008270">
    <property type="term" value="F:zinc ion binding"/>
    <property type="evidence" value="ECO:0007669"/>
    <property type="project" value="UniProtKB-KW"/>
</dbReference>
<dbReference type="GO" id="GO:0009507">
    <property type="term" value="C:chloroplast"/>
    <property type="evidence" value="ECO:0007669"/>
    <property type="project" value="UniProtKB-SubCell"/>
</dbReference>
<dbReference type="SUPFAM" id="SSF144232">
    <property type="entry name" value="HIT/MYND zinc finger-like"/>
    <property type="match status" value="1"/>
</dbReference>
<keyword evidence="10" id="KW-0862">Zinc</keyword>
<comment type="caution">
    <text evidence="20">The sequence shown here is derived from an EMBL/GenBank/DDBJ whole genome shotgun (WGS) entry which is preliminary data.</text>
</comment>
<reference evidence="20 21" key="1">
    <citation type="journal article" date="2023" name="Commun. Biol.">
        <title>Reorganization of the ancestral sex-determining regions during the evolution of trioecy in Pleodorina starrii.</title>
        <authorList>
            <person name="Takahashi K."/>
            <person name="Suzuki S."/>
            <person name="Kawai-Toyooka H."/>
            <person name="Yamamoto K."/>
            <person name="Hamaji T."/>
            <person name="Ootsuki R."/>
            <person name="Yamaguchi H."/>
            <person name="Kawachi M."/>
            <person name="Higashiyama T."/>
            <person name="Nozaki H."/>
        </authorList>
    </citation>
    <scope>NUCLEOTIDE SEQUENCE [LARGE SCALE GENOMIC DNA]</scope>
    <source>
        <strain evidence="20 21">NIES-4479</strain>
    </source>
</reference>
<protein>
    <recommendedName>
        <fullName evidence="15">phytol kinase</fullName>
        <ecNumber evidence="15">2.7.1.182</ecNumber>
    </recommendedName>
</protein>
<keyword evidence="11" id="KW-0809">Transit peptide</keyword>
<feature type="compositionally biased region" description="Low complexity" evidence="18">
    <location>
        <begin position="156"/>
        <end position="166"/>
    </location>
</feature>
<comment type="pathway">
    <text evidence="14">Cofactor biosynthesis; tocopherol biosynthesis.</text>
</comment>
<dbReference type="EMBL" id="BRXU01000001">
    <property type="protein sequence ID" value="GLC48415.1"/>
    <property type="molecule type" value="Genomic_DNA"/>
</dbReference>
<keyword evidence="13" id="KW-0472">Membrane</keyword>
<dbReference type="GO" id="GO:0016020">
    <property type="term" value="C:membrane"/>
    <property type="evidence" value="ECO:0007669"/>
    <property type="project" value="UniProtKB-SubCell"/>
</dbReference>
<dbReference type="PROSITE" id="PS50865">
    <property type="entry name" value="ZF_MYND_2"/>
    <property type="match status" value="1"/>
</dbReference>
<evidence type="ECO:0000256" key="4">
    <source>
        <dbReference type="ARBA" id="ARBA00022640"/>
    </source>
</evidence>
<feature type="compositionally biased region" description="Gly residues" evidence="18">
    <location>
        <begin position="145"/>
        <end position="155"/>
    </location>
</feature>
<feature type="region of interest" description="Disordered" evidence="18">
    <location>
        <begin position="422"/>
        <end position="541"/>
    </location>
</feature>
<comment type="subcellular location">
    <subcellularLocation>
        <location evidence="1">Plastid</location>
        <location evidence="1">Chloroplast membrane</location>
        <topology evidence="1">Multi-pass membrane protein</topology>
    </subcellularLocation>
</comment>
<comment type="similarity">
    <text evidence="2">Belongs to the polyprenol kinase family.</text>
</comment>
<evidence type="ECO:0000256" key="11">
    <source>
        <dbReference type="ARBA" id="ARBA00022946"/>
    </source>
</evidence>
<evidence type="ECO:0000256" key="8">
    <source>
        <dbReference type="ARBA" id="ARBA00022771"/>
    </source>
</evidence>
<evidence type="ECO:0000256" key="18">
    <source>
        <dbReference type="SAM" id="MobiDB-lite"/>
    </source>
</evidence>
<sequence>MRRDAHDNPRLPAAICGGAASVGGLSRMDVNIRLQRLALEVEKATPEGKLRQADLARASRLAVELENALGKGGISPALAALAGWNQVEEAILKDDRTCWRLIQLLCLSAQSLAGTRQDIRFHRRKSNSNRNRTGDASHQVTAAAAGGGGGGGGSSAGTDADAAEAGPQPPAFLNCPRWRGIFQAIRTALVTRQIFKYPTVQAAALHLDLVPCISRLLAATCPPPLRPLEAAAADAREGGHPECPSEPTQARLDRLSVLKGAIELVVLISMYGYRARPNAALAAALEASHLFEHAARAVLLSYYDLRRATPLAGRGRHRSGRDSDSDDVACAEVIYTTLHELLICLHVMVAVPGRACGPCVRHLLLCHMVCQVAAADGGGVAGLPAAARLPPVKEQLRSVYDDNANTNFTTRMLLPEWVRRRQEEEGEEEEEEGEEEEGEEEEERCRGRAKRAVGDGGGGDDGPSPGPTRGSILVTKRGNGRLDGCPGGSDSGSCGEADEDGDGGGRSEDDQEEEEEEVEGQGEYAGRVSGDGSSASGGGDWAEDAEEWCLTGSVILGTLRAWARDPALRPLGAACSARALVSLCSRLAAAANGSYEFLTQSPPPLLAPGNYHDRLDDGGGEDGTEEGRGGGAFPLPHCTQIASASLSLALQVLQDGGGGGGAGRGVGPRLWGAITRTLRNAAAEGVVKDVLLRGAEEWGSFRGLLRRLALTPALQLDPPAAGAAWAPEPPPEVAAALAAGFLPSLELLLRQSTALPALAAVLDAATDDFRRPGLLRALLVYGEPRAAAALLASGGKALRAAACVEPVKVAGVLAAVRAARRVLTGSLLSPAAPEAAQEPDERLWWRRWAKAGLESGSGNIDGASAAAAAAASVRAGDGGADDAAAAAADAGMEPGPPPPSPPPLALPPQRQLQLLASIALLTWLPPLSDLAQSLNCLFLATRPAEELRSWVAARSVTANAVLAWVPAIASVCMAHRTAAAAAAGGAAAADAEAEAEASWRHLLFSRMRVVDVIAARARFLAASRRLLPPSLTEIEPTAEALMWLMAAFPDALRQDLGSDAPPLLRVVSSLLLPKPQGGGADVEGAAAAGTEEAGMRGSGAAAGEQALGRIAGHWHELSAAFYLEGGGGGGGGAPGPNHVTRLCERLAARRAVQGDRCWAVALPPAAAAAMPPPGVAAAALGLQLCSYRACVNLDHGDSEAAAAAVLRECGGCRRAVYCSRKCQVADWNEGHKGECRPARATAATVATAGAAAATVATAGAAGAAAGGIGGGGGVAAGAGARERAE</sequence>
<feature type="compositionally biased region" description="Acidic residues" evidence="18">
    <location>
        <begin position="509"/>
        <end position="520"/>
    </location>
</feature>
<evidence type="ECO:0000256" key="7">
    <source>
        <dbReference type="ARBA" id="ARBA00022723"/>
    </source>
</evidence>
<keyword evidence="9" id="KW-0418">Kinase</keyword>
<gene>
    <name evidence="20" type="primary">PLEST000968</name>
    <name evidence="20" type="ORF">PLESTB_000095000</name>
</gene>
<dbReference type="InterPro" id="IPR002893">
    <property type="entry name" value="Znf_MYND"/>
</dbReference>
<feature type="compositionally biased region" description="Acidic residues" evidence="18">
    <location>
        <begin position="424"/>
        <end position="442"/>
    </location>
</feature>
<dbReference type="Gene3D" id="6.10.140.2220">
    <property type="match status" value="1"/>
</dbReference>
<evidence type="ECO:0000256" key="12">
    <source>
        <dbReference type="ARBA" id="ARBA00022989"/>
    </source>
</evidence>
<dbReference type="EC" id="2.7.1.182" evidence="15"/>
<feature type="region of interest" description="Disordered" evidence="18">
    <location>
        <begin position="120"/>
        <end position="169"/>
    </location>
</feature>
<evidence type="ECO:0000256" key="5">
    <source>
        <dbReference type="ARBA" id="ARBA00022679"/>
    </source>
</evidence>
<evidence type="ECO:0000313" key="20">
    <source>
        <dbReference type="EMBL" id="GLC48415.1"/>
    </source>
</evidence>
<evidence type="ECO:0000256" key="13">
    <source>
        <dbReference type="ARBA" id="ARBA00023136"/>
    </source>
</evidence>
<dbReference type="InterPro" id="IPR039606">
    <property type="entry name" value="Phytol/farnesol_kinase"/>
</dbReference>
<feature type="domain" description="MYND-type" evidence="19">
    <location>
        <begin position="1190"/>
        <end position="1235"/>
    </location>
</feature>
<keyword evidence="6" id="KW-0812">Transmembrane</keyword>
<dbReference type="Pfam" id="PF01753">
    <property type="entry name" value="zf-MYND"/>
    <property type="match status" value="1"/>
</dbReference>
<keyword evidence="21" id="KW-1185">Reference proteome</keyword>
<keyword evidence="3" id="KW-0150">Chloroplast</keyword>
<feature type="compositionally biased region" description="Low complexity" evidence="18">
    <location>
        <begin position="882"/>
        <end position="893"/>
    </location>
</feature>
<keyword evidence="4" id="KW-0934">Plastid</keyword>
<evidence type="ECO:0000256" key="15">
    <source>
        <dbReference type="ARBA" id="ARBA00039024"/>
    </source>
</evidence>
<dbReference type="GO" id="GO:0010276">
    <property type="term" value="F:phytol kinase activity"/>
    <property type="evidence" value="ECO:0007669"/>
    <property type="project" value="UniProtKB-EC"/>
</dbReference>
<dbReference type="Proteomes" id="UP001165080">
    <property type="component" value="Unassembled WGS sequence"/>
</dbReference>
<accession>A0A9W6BAV9</accession>